<sequence length="258" mass="28633">MLRSIVSRIALSLIHTHDAIWCTNIASAVARMDKHMPVPACSRHAPLFHTTISMERLRERDQNEYGCITTLHDRTGGLWPVDPSLARQSEHWLPRQSPLSQTVNQLQYTASSTSFRLTVLVHQTMVCRFDHSGVNQKKKLVVCGRFDKGGRKEKGNAMWPKCATVNHSFSVASSPPSTPAASLSRYADPFLMVGERARSHFSPTRHGHSDVGLVSRSDNRAPKKRDGNGWALQKGKRAASIPNPTAMLRNQAHGANRG</sequence>
<feature type="region of interest" description="Disordered" evidence="1">
    <location>
        <begin position="200"/>
        <end position="258"/>
    </location>
</feature>
<name>A0A8K0SLK8_9HYPO</name>
<keyword evidence="3" id="KW-1185">Reference proteome</keyword>
<dbReference type="EMBL" id="JAGPNK010000007">
    <property type="protein sequence ID" value="KAH7318166.1"/>
    <property type="molecule type" value="Genomic_DNA"/>
</dbReference>
<gene>
    <name evidence="2" type="ORF">B0I35DRAFT_431460</name>
</gene>
<organism evidence="2 3">
    <name type="scientific">Stachybotrys elegans</name>
    <dbReference type="NCBI Taxonomy" id="80388"/>
    <lineage>
        <taxon>Eukaryota</taxon>
        <taxon>Fungi</taxon>
        <taxon>Dikarya</taxon>
        <taxon>Ascomycota</taxon>
        <taxon>Pezizomycotina</taxon>
        <taxon>Sordariomycetes</taxon>
        <taxon>Hypocreomycetidae</taxon>
        <taxon>Hypocreales</taxon>
        <taxon>Stachybotryaceae</taxon>
        <taxon>Stachybotrys</taxon>
    </lineage>
</organism>
<evidence type="ECO:0000313" key="3">
    <source>
        <dbReference type="Proteomes" id="UP000813444"/>
    </source>
</evidence>
<protein>
    <submittedName>
        <fullName evidence="2">Uncharacterized protein</fullName>
    </submittedName>
</protein>
<comment type="caution">
    <text evidence="2">The sequence shown here is derived from an EMBL/GenBank/DDBJ whole genome shotgun (WGS) entry which is preliminary data.</text>
</comment>
<proteinExistence type="predicted"/>
<dbReference type="AlphaFoldDB" id="A0A8K0SLK8"/>
<feature type="compositionally biased region" description="Basic and acidic residues" evidence="1">
    <location>
        <begin position="217"/>
        <end position="227"/>
    </location>
</feature>
<reference evidence="2" key="1">
    <citation type="journal article" date="2021" name="Nat. Commun.">
        <title>Genetic determinants of endophytism in the Arabidopsis root mycobiome.</title>
        <authorList>
            <person name="Mesny F."/>
            <person name="Miyauchi S."/>
            <person name="Thiergart T."/>
            <person name="Pickel B."/>
            <person name="Atanasova L."/>
            <person name="Karlsson M."/>
            <person name="Huettel B."/>
            <person name="Barry K.W."/>
            <person name="Haridas S."/>
            <person name="Chen C."/>
            <person name="Bauer D."/>
            <person name="Andreopoulos W."/>
            <person name="Pangilinan J."/>
            <person name="LaButti K."/>
            <person name="Riley R."/>
            <person name="Lipzen A."/>
            <person name="Clum A."/>
            <person name="Drula E."/>
            <person name="Henrissat B."/>
            <person name="Kohler A."/>
            <person name="Grigoriev I.V."/>
            <person name="Martin F.M."/>
            <person name="Hacquard S."/>
        </authorList>
    </citation>
    <scope>NUCLEOTIDE SEQUENCE</scope>
    <source>
        <strain evidence="2">MPI-CAGE-CH-0235</strain>
    </source>
</reference>
<evidence type="ECO:0000313" key="2">
    <source>
        <dbReference type="EMBL" id="KAH7318166.1"/>
    </source>
</evidence>
<accession>A0A8K0SLK8</accession>
<dbReference type="Proteomes" id="UP000813444">
    <property type="component" value="Unassembled WGS sequence"/>
</dbReference>
<evidence type="ECO:0000256" key="1">
    <source>
        <dbReference type="SAM" id="MobiDB-lite"/>
    </source>
</evidence>